<proteinExistence type="inferred from homology"/>
<protein>
    <submittedName>
        <fullName evidence="12">TonB-linked outer membrane protein, SusC/RagA family</fullName>
    </submittedName>
</protein>
<evidence type="ECO:0000256" key="2">
    <source>
        <dbReference type="ARBA" id="ARBA00022448"/>
    </source>
</evidence>
<dbReference type="Pfam" id="PF13715">
    <property type="entry name" value="CarbopepD_reg_2"/>
    <property type="match status" value="1"/>
</dbReference>
<dbReference type="InterPro" id="IPR037066">
    <property type="entry name" value="Plug_dom_sf"/>
</dbReference>
<keyword evidence="7 8" id="KW-0998">Cell outer membrane</keyword>
<dbReference type="OrthoDB" id="9768177at2"/>
<comment type="subcellular location">
    <subcellularLocation>
        <location evidence="1 8">Cell outer membrane</location>
        <topology evidence="1 8">Multi-pass membrane protein</topology>
    </subcellularLocation>
</comment>
<dbReference type="Gene3D" id="2.40.170.20">
    <property type="entry name" value="TonB-dependent receptor, beta-barrel domain"/>
    <property type="match status" value="1"/>
</dbReference>
<comment type="similarity">
    <text evidence="8 9">Belongs to the TonB-dependent receptor family.</text>
</comment>
<evidence type="ECO:0000259" key="10">
    <source>
        <dbReference type="Pfam" id="PF00593"/>
    </source>
</evidence>
<dbReference type="InterPro" id="IPR023996">
    <property type="entry name" value="TonB-dep_OMP_SusC/RagA"/>
</dbReference>
<dbReference type="InterPro" id="IPR008969">
    <property type="entry name" value="CarboxyPept-like_regulatory"/>
</dbReference>
<evidence type="ECO:0000256" key="5">
    <source>
        <dbReference type="ARBA" id="ARBA00023077"/>
    </source>
</evidence>
<dbReference type="Proteomes" id="UP000199072">
    <property type="component" value="Unassembled WGS sequence"/>
</dbReference>
<keyword evidence="13" id="KW-1185">Reference proteome</keyword>
<dbReference type="SUPFAM" id="SSF49464">
    <property type="entry name" value="Carboxypeptidase regulatory domain-like"/>
    <property type="match status" value="1"/>
</dbReference>
<evidence type="ECO:0000313" key="12">
    <source>
        <dbReference type="EMBL" id="SDE02593.1"/>
    </source>
</evidence>
<name>A0A1G6ZJK6_9SPHI</name>
<accession>A0A1G6ZJK6</accession>
<evidence type="ECO:0000256" key="1">
    <source>
        <dbReference type="ARBA" id="ARBA00004571"/>
    </source>
</evidence>
<dbReference type="EMBL" id="FNAI01000003">
    <property type="protein sequence ID" value="SDE02593.1"/>
    <property type="molecule type" value="Genomic_DNA"/>
</dbReference>
<keyword evidence="5 9" id="KW-0798">TonB box</keyword>
<dbReference type="Pfam" id="PF00593">
    <property type="entry name" value="TonB_dep_Rec_b-barrel"/>
    <property type="match status" value="1"/>
</dbReference>
<keyword evidence="3 8" id="KW-1134">Transmembrane beta strand</keyword>
<keyword evidence="4 8" id="KW-0812">Transmembrane</keyword>
<dbReference type="PROSITE" id="PS52016">
    <property type="entry name" value="TONB_DEPENDENT_REC_3"/>
    <property type="match status" value="1"/>
</dbReference>
<keyword evidence="6 8" id="KW-0472">Membrane</keyword>
<evidence type="ECO:0000256" key="3">
    <source>
        <dbReference type="ARBA" id="ARBA00022452"/>
    </source>
</evidence>
<dbReference type="InterPro" id="IPR023997">
    <property type="entry name" value="TonB-dep_OMP_SusC/RagA_CS"/>
</dbReference>
<dbReference type="GO" id="GO:0009279">
    <property type="term" value="C:cell outer membrane"/>
    <property type="evidence" value="ECO:0007669"/>
    <property type="project" value="UniProtKB-SubCell"/>
</dbReference>
<evidence type="ECO:0000256" key="8">
    <source>
        <dbReference type="PROSITE-ProRule" id="PRU01360"/>
    </source>
</evidence>
<dbReference type="SUPFAM" id="SSF56935">
    <property type="entry name" value="Porins"/>
    <property type="match status" value="1"/>
</dbReference>
<dbReference type="Gene3D" id="2.170.130.10">
    <property type="entry name" value="TonB-dependent receptor, plug domain"/>
    <property type="match status" value="1"/>
</dbReference>
<dbReference type="InterPro" id="IPR039426">
    <property type="entry name" value="TonB-dep_rcpt-like"/>
</dbReference>
<dbReference type="NCBIfam" id="TIGR04057">
    <property type="entry name" value="SusC_RagA_signa"/>
    <property type="match status" value="1"/>
</dbReference>
<dbReference type="InterPro" id="IPR000531">
    <property type="entry name" value="Beta-barrel_TonB"/>
</dbReference>
<evidence type="ECO:0000256" key="7">
    <source>
        <dbReference type="ARBA" id="ARBA00023237"/>
    </source>
</evidence>
<evidence type="ECO:0000259" key="11">
    <source>
        <dbReference type="Pfam" id="PF07715"/>
    </source>
</evidence>
<dbReference type="Pfam" id="PF07715">
    <property type="entry name" value="Plug"/>
    <property type="match status" value="1"/>
</dbReference>
<dbReference type="InterPro" id="IPR012910">
    <property type="entry name" value="Plug_dom"/>
</dbReference>
<dbReference type="Gene3D" id="2.60.40.1120">
    <property type="entry name" value="Carboxypeptidase-like, regulatory domain"/>
    <property type="match status" value="1"/>
</dbReference>
<evidence type="ECO:0000256" key="4">
    <source>
        <dbReference type="ARBA" id="ARBA00022692"/>
    </source>
</evidence>
<dbReference type="RefSeq" id="WP_091148460.1">
    <property type="nucleotide sequence ID" value="NZ_FNAI01000003.1"/>
</dbReference>
<sequence length="1037" mass="113264">MNFNVKTSPLLWHRFSGISLQIKATAFVLFALPISLIAKPSHSSNILYNKYISNKNANRLLPVIDTPTVAAAKPVSGVITDAKGEILPGVTIKVKGSTTQGAIADANGKFTINVDDKAILVFSYLGFDSQEIPVSGKSTVNVSMAESSNSLKEVVVVGYGTQKREELTSAVTNVKAKDFNQGGARNPLDLVQGKVAGLTITRNGGNDPNSGPSIQLRGVTSIVGNNGPLIVIDGIPGGNLDLLQQDDIESMSVLKDGSAAAIYGTRANGGVILVTTKKGKKGATSVDYSTYFSRDFLLKKPDFLDAAGYRSLIASGKIAKQYDLGSSNDFYDQLLDKSNLSQYHNIAFSGGSENSTFRASVFYNDLNGIALQNGRVNYGTRISFTQKAIQGKLNTQINLATNTNKANLLGGGTSFESALVENPTTPLYNPDGTYYEDPTYANQLARLNQEKSTRDQQTTSTDVKTTLDIIPGLKASIFGSIQRNSYVDNQYWDSNSRDSQRGSLNGAAIDSTGYASKGSYLEKNYAVEPTLEYNTVIGKKHNINAIAGYSYQYNVTESFSGQNAGFPNDGFGENNLTAGTFLLDGKSSLNSFKEDNRLIAFFGRVNYNYEDKYLAQFVFRREGSSKFGANHKWGSFPAVSLGWNITREDFMKSVTFLSNLKLRAGYGITGNQGFPNYQSLVTLNTGNPYITNIDAAGGETWRQTYGPDHNRNLDLRWEKKKELNIGLDFGLFNNAISGTLDVYNRKTTDLLENYDTQLPPFIQSTIFTNVGSIQNKGIELALTGQIVNKKDFSYSATITASTQSNKLISFSNDLYNIPYREYAGINGNGALGNAIRTYPGGKLGEFFGHKFAGFTPDGDWLFYKADGVTKVGVDEITNTDKVDLGKNGIPKYYASLTNSFRYKNLDLTIFLRGKFGYSILNTTELSYGNQVALPNNVLKSATTTHKDLNGSYQYSDYYLENGSFVKVDNITLGYNFNFKTKYIRNLRVYASGKNLATITSYKGVDPEIEDTGLAPGVENHGTYPRTRTITLGLNVGF</sequence>
<keyword evidence="2 8" id="KW-0813">Transport</keyword>
<dbReference type="InterPro" id="IPR036942">
    <property type="entry name" value="Beta-barrel_TonB_sf"/>
</dbReference>
<evidence type="ECO:0000256" key="6">
    <source>
        <dbReference type="ARBA" id="ARBA00023136"/>
    </source>
</evidence>
<feature type="domain" description="TonB-dependent receptor plug" evidence="11">
    <location>
        <begin position="165"/>
        <end position="271"/>
    </location>
</feature>
<feature type="domain" description="TonB-dependent receptor-like beta-barrel" evidence="10">
    <location>
        <begin position="411"/>
        <end position="995"/>
    </location>
</feature>
<evidence type="ECO:0000313" key="13">
    <source>
        <dbReference type="Proteomes" id="UP000199072"/>
    </source>
</evidence>
<dbReference type="NCBIfam" id="TIGR04056">
    <property type="entry name" value="OMP_RagA_SusC"/>
    <property type="match status" value="1"/>
</dbReference>
<dbReference type="STRING" id="1391627.SAMN05216464_103380"/>
<evidence type="ECO:0000256" key="9">
    <source>
        <dbReference type="RuleBase" id="RU003357"/>
    </source>
</evidence>
<gene>
    <name evidence="12" type="ORF">SAMN05216464_103380</name>
</gene>
<reference evidence="12 13" key="1">
    <citation type="submission" date="2016-10" db="EMBL/GenBank/DDBJ databases">
        <authorList>
            <person name="de Groot N.N."/>
        </authorList>
    </citation>
    <scope>NUCLEOTIDE SEQUENCE [LARGE SCALE GENOMIC DNA]</scope>
    <source>
        <strain evidence="12 13">47C3B</strain>
    </source>
</reference>
<organism evidence="12 13">
    <name type="scientific">Mucilaginibacter pineti</name>
    <dbReference type="NCBI Taxonomy" id="1391627"/>
    <lineage>
        <taxon>Bacteria</taxon>
        <taxon>Pseudomonadati</taxon>
        <taxon>Bacteroidota</taxon>
        <taxon>Sphingobacteriia</taxon>
        <taxon>Sphingobacteriales</taxon>
        <taxon>Sphingobacteriaceae</taxon>
        <taxon>Mucilaginibacter</taxon>
    </lineage>
</organism>
<dbReference type="AlphaFoldDB" id="A0A1G6ZJK6"/>